<evidence type="ECO:0000313" key="1">
    <source>
        <dbReference type="EMBL" id="MBB4951226.1"/>
    </source>
</evidence>
<dbReference type="Gene3D" id="3.40.50.300">
    <property type="entry name" value="P-loop containing nucleotide triphosphate hydrolases"/>
    <property type="match status" value="1"/>
</dbReference>
<dbReference type="EMBL" id="JACHJR010000001">
    <property type="protein sequence ID" value="MBB4951226.1"/>
    <property type="molecule type" value="Genomic_DNA"/>
</dbReference>
<reference evidence="1 2" key="1">
    <citation type="submission" date="2020-08" db="EMBL/GenBank/DDBJ databases">
        <title>Sequencing the genomes of 1000 actinobacteria strains.</title>
        <authorList>
            <person name="Klenk H.-P."/>
        </authorList>
    </citation>
    <scope>NUCLEOTIDE SEQUENCE [LARGE SCALE GENOMIC DNA]</scope>
    <source>
        <strain evidence="1 2">DSM 44786</strain>
    </source>
</reference>
<dbReference type="RefSeq" id="WP_184923040.1">
    <property type="nucleotide sequence ID" value="NZ_JACHJR010000001.1"/>
</dbReference>
<protein>
    <recommendedName>
        <fullName evidence="3">NadR/Ttd14 AAA domain-containing protein</fullName>
    </recommendedName>
</protein>
<dbReference type="AlphaFoldDB" id="A0A7W7WL97"/>
<gene>
    <name evidence="1" type="ORF">F4556_006761</name>
</gene>
<keyword evidence="2" id="KW-1185">Reference proteome</keyword>
<dbReference type="Proteomes" id="UP000573327">
    <property type="component" value="Unassembled WGS sequence"/>
</dbReference>
<accession>A0A7W7WL97</accession>
<evidence type="ECO:0000313" key="2">
    <source>
        <dbReference type="Proteomes" id="UP000573327"/>
    </source>
</evidence>
<comment type="caution">
    <text evidence="1">The sequence shown here is derived from an EMBL/GenBank/DDBJ whole genome shotgun (WGS) entry which is preliminary data.</text>
</comment>
<evidence type="ECO:0008006" key="3">
    <source>
        <dbReference type="Google" id="ProtNLM"/>
    </source>
</evidence>
<dbReference type="InterPro" id="IPR027417">
    <property type="entry name" value="P-loop_NTPase"/>
</dbReference>
<proteinExistence type="predicted"/>
<dbReference type="SUPFAM" id="SSF52540">
    <property type="entry name" value="P-loop containing nucleoside triphosphate hydrolases"/>
    <property type="match status" value="1"/>
</dbReference>
<name>A0A7W7WL97_9ACTN</name>
<sequence length="202" mass="21510">MTTPVTIGLAGTHRTGKTTIARRIEMELRALGLTVTRTSGLARRAAELGFPKMLQHTATSTEWIIAAGAADALAAGLNADVVLVDRTPHDALAYLLAALERRGEEIGDDEAAMLSALADLHTRHHTLLIATVLDPDLPLGEHPRKDPAYLDRDFRAGVDRHLHDLLAGGMLGERLFTAPNGAADAAVQAAVAAVNDRMAVHR</sequence>
<organism evidence="1 2">
    <name type="scientific">Kitasatospora gansuensis</name>
    <dbReference type="NCBI Taxonomy" id="258050"/>
    <lineage>
        <taxon>Bacteria</taxon>
        <taxon>Bacillati</taxon>
        <taxon>Actinomycetota</taxon>
        <taxon>Actinomycetes</taxon>
        <taxon>Kitasatosporales</taxon>
        <taxon>Streptomycetaceae</taxon>
        <taxon>Kitasatospora</taxon>
    </lineage>
</organism>